<organism evidence="4 5">
    <name type="scientific">Roridomyces roridus</name>
    <dbReference type="NCBI Taxonomy" id="1738132"/>
    <lineage>
        <taxon>Eukaryota</taxon>
        <taxon>Fungi</taxon>
        <taxon>Dikarya</taxon>
        <taxon>Basidiomycota</taxon>
        <taxon>Agaricomycotina</taxon>
        <taxon>Agaricomycetes</taxon>
        <taxon>Agaricomycetidae</taxon>
        <taxon>Agaricales</taxon>
        <taxon>Marasmiineae</taxon>
        <taxon>Mycenaceae</taxon>
        <taxon>Roridomyces</taxon>
    </lineage>
</organism>
<feature type="region of interest" description="Disordered" evidence="1">
    <location>
        <begin position="355"/>
        <end position="375"/>
    </location>
</feature>
<evidence type="ECO:0000256" key="2">
    <source>
        <dbReference type="SAM" id="Phobius"/>
    </source>
</evidence>
<comment type="caution">
    <text evidence="4">The sequence shown here is derived from an EMBL/GenBank/DDBJ whole genome shotgun (WGS) entry which is preliminary data.</text>
</comment>
<keyword evidence="5" id="KW-1185">Reference proteome</keyword>
<keyword evidence="2" id="KW-0472">Membrane</keyword>
<feature type="transmembrane region" description="Helical" evidence="2">
    <location>
        <begin position="186"/>
        <end position="202"/>
    </location>
</feature>
<accession>A0AAD7CJ53</accession>
<feature type="compositionally biased region" description="Basic residues" evidence="1">
    <location>
        <begin position="357"/>
        <end position="375"/>
    </location>
</feature>
<evidence type="ECO:0000256" key="3">
    <source>
        <dbReference type="SAM" id="SignalP"/>
    </source>
</evidence>
<gene>
    <name evidence="4" type="ORF">FB45DRAFT_997304</name>
</gene>
<protein>
    <submittedName>
        <fullName evidence="4">Uncharacterized protein</fullName>
    </submittedName>
</protein>
<reference evidence="4" key="1">
    <citation type="submission" date="2023-03" db="EMBL/GenBank/DDBJ databases">
        <title>Massive genome expansion in bonnet fungi (Mycena s.s.) driven by repeated elements and novel gene families across ecological guilds.</title>
        <authorList>
            <consortium name="Lawrence Berkeley National Laboratory"/>
            <person name="Harder C.B."/>
            <person name="Miyauchi S."/>
            <person name="Viragh M."/>
            <person name="Kuo A."/>
            <person name="Thoen E."/>
            <person name="Andreopoulos B."/>
            <person name="Lu D."/>
            <person name="Skrede I."/>
            <person name="Drula E."/>
            <person name="Henrissat B."/>
            <person name="Morin E."/>
            <person name="Kohler A."/>
            <person name="Barry K."/>
            <person name="LaButti K."/>
            <person name="Morin E."/>
            <person name="Salamov A."/>
            <person name="Lipzen A."/>
            <person name="Mereny Z."/>
            <person name="Hegedus B."/>
            <person name="Baldrian P."/>
            <person name="Stursova M."/>
            <person name="Weitz H."/>
            <person name="Taylor A."/>
            <person name="Grigoriev I.V."/>
            <person name="Nagy L.G."/>
            <person name="Martin F."/>
            <person name="Kauserud H."/>
        </authorList>
    </citation>
    <scope>NUCLEOTIDE SEQUENCE</scope>
    <source>
        <strain evidence="4">9284</strain>
    </source>
</reference>
<keyword evidence="3" id="KW-0732">Signal</keyword>
<name>A0AAD7CJ53_9AGAR</name>
<evidence type="ECO:0000313" key="5">
    <source>
        <dbReference type="Proteomes" id="UP001221142"/>
    </source>
</evidence>
<evidence type="ECO:0000313" key="4">
    <source>
        <dbReference type="EMBL" id="KAJ7650192.1"/>
    </source>
</evidence>
<sequence>MFHLNRPLSLLAVSALALWYSVVPPKVAQHPVAAVTTSSPPIHQFPGCPLGSYVPDSFAVCPNTNYSVPVVNVYAGLAFTQRRFDTHGTIVAVPTRPTHLARRKLARVNINNSGIARTPFVDLANFKVAGLDLDIIERAEGVFTIAFAAARFAKRRPGLMWTMLAISLLALSGILVWDGLQLGEPALLMVCLHCLAATVWFARRSRRLQSIALSFIHGPVLPILFSSVHIQPLDLVYAFASEIAPLLPWLLPAPWRDILWPPPAPSVRKKKKKLFQKQRAKARLAAANISPPFWSFTSLRESFLLSLPTLIFLPFDVPFVDIGHGLLLNGTIVDLLAHHFLFVRVLLYHTFPPPSGRPRRDKKRYKRGRKALKPI</sequence>
<dbReference type="EMBL" id="JARKIF010000001">
    <property type="protein sequence ID" value="KAJ7650192.1"/>
    <property type="molecule type" value="Genomic_DNA"/>
</dbReference>
<feature type="chain" id="PRO_5042112215" evidence="3">
    <location>
        <begin position="29"/>
        <end position="375"/>
    </location>
</feature>
<dbReference type="Proteomes" id="UP001221142">
    <property type="component" value="Unassembled WGS sequence"/>
</dbReference>
<dbReference type="AlphaFoldDB" id="A0AAD7CJ53"/>
<keyword evidence="2" id="KW-1133">Transmembrane helix</keyword>
<keyword evidence="2" id="KW-0812">Transmembrane</keyword>
<evidence type="ECO:0000256" key="1">
    <source>
        <dbReference type="SAM" id="MobiDB-lite"/>
    </source>
</evidence>
<proteinExistence type="predicted"/>
<feature type="transmembrane region" description="Helical" evidence="2">
    <location>
        <begin position="160"/>
        <end position="180"/>
    </location>
</feature>
<feature type="signal peptide" evidence="3">
    <location>
        <begin position="1"/>
        <end position="28"/>
    </location>
</feature>